<feature type="region of interest" description="Disordered" evidence="1">
    <location>
        <begin position="1"/>
        <end position="47"/>
    </location>
</feature>
<feature type="compositionally biased region" description="Basic and acidic residues" evidence="1">
    <location>
        <begin position="18"/>
        <end position="36"/>
    </location>
</feature>
<organism evidence="2 3">
    <name type="scientific">Caloramator quimbayensis</name>
    <dbReference type="NCBI Taxonomy" id="1147123"/>
    <lineage>
        <taxon>Bacteria</taxon>
        <taxon>Bacillati</taxon>
        <taxon>Bacillota</taxon>
        <taxon>Clostridia</taxon>
        <taxon>Eubacteriales</taxon>
        <taxon>Clostridiaceae</taxon>
        <taxon>Caloramator</taxon>
    </lineage>
</organism>
<proteinExistence type="predicted"/>
<feature type="compositionally biased region" description="Polar residues" evidence="1">
    <location>
        <begin position="1"/>
        <end position="10"/>
    </location>
</feature>
<dbReference type="RefSeq" id="WP_078696983.1">
    <property type="nucleotide sequence ID" value="NZ_FUYH01000014.1"/>
</dbReference>
<dbReference type="EMBL" id="FUYH01000014">
    <property type="protein sequence ID" value="SKA93680.1"/>
    <property type="molecule type" value="Genomic_DNA"/>
</dbReference>
<name>A0A1T4XVY1_9CLOT</name>
<keyword evidence="3" id="KW-1185">Reference proteome</keyword>
<sequence>MSNENGSETIHQVGFTENNREVGDKNNTRNEKEVDKLLPSNDGGNRYGREGSSFNLLGNIQNGENGRINRDEGFSGSTRLCRSLTIDPGFIMKLTGGSKAAEENFYEDFYFESKKSIGGLTYEPCSFNGCWHIKSKWYSNI</sequence>
<reference evidence="3" key="1">
    <citation type="submission" date="2017-02" db="EMBL/GenBank/DDBJ databases">
        <authorList>
            <person name="Varghese N."/>
            <person name="Submissions S."/>
        </authorList>
    </citation>
    <scope>NUCLEOTIDE SEQUENCE [LARGE SCALE GENOMIC DNA]</scope>
    <source>
        <strain evidence="3">USBA 833</strain>
    </source>
</reference>
<dbReference type="Proteomes" id="UP000190105">
    <property type="component" value="Unassembled WGS sequence"/>
</dbReference>
<evidence type="ECO:0000256" key="1">
    <source>
        <dbReference type="SAM" id="MobiDB-lite"/>
    </source>
</evidence>
<dbReference type="AlphaFoldDB" id="A0A1T4XVY1"/>
<protein>
    <submittedName>
        <fullName evidence="2">Uncharacterized protein</fullName>
    </submittedName>
</protein>
<accession>A0A1T4XVY1</accession>
<evidence type="ECO:0000313" key="2">
    <source>
        <dbReference type="EMBL" id="SKA93680.1"/>
    </source>
</evidence>
<gene>
    <name evidence="2" type="ORF">SAMN05443428_11462</name>
</gene>
<evidence type="ECO:0000313" key="3">
    <source>
        <dbReference type="Proteomes" id="UP000190105"/>
    </source>
</evidence>